<dbReference type="InterPro" id="IPR011837">
    <property type="entry name" value="Glycogen_debranch_GlgX"/>
</dbReference>
<dbReference type="InterPro" id="IPR014756">
    <property type="entry name" value="Ig_E-set"/>
</dbReference>
<proteinExistence type="inferred from homology"/>
<dbReference type="RefSeq" id="WP_168148430.1">
    <property type="nucleotide sequence ID" value="NZ_JAAVXB010000006.1"/>
</dbReference>
<reference evidence="6" key="1">
    <citation type="submission" date="2020-03" db="EMBL/GenBank/DDBJ databases">
        <title>Solimonas marina sp. nov., isolated from deep seawater of the Pacific Ocean.</title>
        <authorList>
            <person name="Liu X."/>
            <person name="Lai Q."/>
            <person name="Sun F."/>
            <person name="Gai Y."/>
            <person name="Li G."/>
            <person name="Shao Z."/>
        </authorList>
    </citation>
    <scope>NUCLEOTIDE SEQUENCE</scope>
    <source>
        <strain evidence="6">C16B3</strain>
    </source>
</reference>
<evidence type="ECO:0000313" key="6">
    <source>
        <dbReference type="EMBL" id="NKF23108.1"/>
    </source>
</evidence>
<evidence type="ECO:0000256" key="4">
    <source>
        <dbReference type="SAM" id="MobiDB-lite"/>
    </source>
</evidence>
<dbReference type="GO" id="GO:0004135">
    <property type="term" value="F:amylo-alpha-1,6-glucosidase activity"/>
    <property type="evidence" value="ECO:0007669"/>
    <property type="project" value="InterPro"/>
</dbReference>
<dbReference type="PANTHER" id="PTHR43002">
    <property type="entry name" value="GLYCOGEN DEBRANCHING ENZYME"/>
    <property type="match status" value="1"/>
</dbReference>
<dbReference type="SUPFAM" id="SSF81296">
    <property type="entry name" value="E set domains"/>
    <property type="match status" value="1"/>
</dbReference>
<name>A0A970B6R8_9GAMM</name>
<feature type="region of interest" description="Disordered" evidence="4">
    <location>
        <begin position="476"/>
        <end position="501"/>
    </location>
</feature>
<feature type="region of interest" description="Disordered" evidence="4">
    <location>
        <begin position="707"/>
        <end position="737"/>
    </location>
</feature>
<sequence>MSNDLPDRLLPPDPHHDQGPLGAHWDGRGTYFSIFSESAELIELCLFDAAGRHETRLEMPDCVDGVWRGYLPNVGPGQLYGYRAYGPYDPKHGLRFNPHKLLIDPYARRLAGEIRWHDALYGYRVGSPRGDLSFDRRDSAAYVPKGIVVHDRFDWAGDRPPRVPWSETVIYEAHLKGLTQRRDAFLEHDRGTFGALGHARNIEYLKHLGITAVELLPIHAFARDRYLVEQQLTNYWGYNTLAYFAPDNAYLSDGTLGQIKWAVRQLHAAGIEVILDVVYNHTCEGSELGPTLSFRGLDNQAYYRLLPDQPRHHINDTGCGNTVNFSHPAVIRMVMDSLRYWVQEFHIDGFRFDLGVTLGREPGGFDPGAGFFDALMQDPMLSRVKLISEPWDIGPGGYQIGNHPAGMSEWNGKFRDDIRRYWKGDAGLRPALSARLQGSAEMFDHHRRRPWAGINFITAHDGFTLEDLVSYNAKHNDANGEDNRDGSDHNDSSNWGVEGPTDDTAIVAQRDRLKRAMLATMMISHGTPMLLAGDEFGQTQHGNNNVYCQDNEIAWLDWSLLDGERGACLHDFVARLIALRREQPLLQGLYFQHAQLELAPGVRDVFWFDEDGKDLTEDDWNNPNARLLGLRRVGPAADDDTVEVVVALFNADGAAFRFELPPPMLDYRLLLDSNDPSSTELHAIDGSVELAGHSVMLLAARTERAALSSERRRAANQSLTDDEPDNTAADDGAEQAA</sequence>
<protein>
    <submittedName>
        <fullName evidence="6">Glycogen debranching protein GlgX</fullName>
    </submittedName>
</protein>
<feature type="domain" description="Glycosyl hydrolase family 13 catalytic" evidence="5">
    <location>
        <begin position="147"/>
        <end position="580"/>
    </location>
</feature>
<dbReference type="InterPro" id="IPR044505">
    <property type="entry name" value="GlgX_Isoamylase_N_E_set"/>
</dbReference>
<dbReference type="InterPro" id="IPR017853">
    <property type="entry name" value="GH"/>
</dbReference>
<feature type="compositionally biased region" description="Basic and acidic residues" evidence="4">
    <location>
        <begin position="476"/>
        <end position="491"/>
    </location>
</feature>
<keyword evidence="2" id="KW-0378">Hydrolase</keyword>
<dbReference type="InterPro" id="IPR013783">
    <property type="entry name" value="Ig-like_fold"/>
</dbReference>
<dbReference type="EMBL" id="JAAVXB010000006">
    <property type="protein sequence ID" value="NKF23108.1"/>
    <property type="molecule type" value="Genomic_DNA"/>
</dbReference>
<dbReference type="Proteomes" id="UP000653472">
    <property type="component" value="Unassembled WGS sequence"/>
</dbReference>
<dbReference type="Gene3D" id="3.20.20.80">
    <property type="entry name" value="Glycosidases"/>
    <property type="match status" value="1"/>
</dbReference>
<dbReference type="SMART" id="SM00642">
    <property type="entry name" value="Aamy"/>
    <property type="match status" value="1"/>
</dbReference>
<dbReference type="SUPFAM" id="SSF51445">
    <property type="entry name" value="(Trans)glycosidases"/>
    <property type="match status" value="1"/>
</dbReference>
<evidence type="ECO:0000313" key="7">
    <source>
        <dbReference type="Proteomes" id="UP000653472"/>
    </source>
</evidence>
<evidence type="ECO:0000259" key="5">
    <source>
        <dbReference type="SMART" id="SM00642"/>
    </source>
</evidence>
<keyword evidence="7" id="KW-1185">Reference proteome</keyword>
<dbReference type="CDD" id="cd02856">
    <property type="entry name" value="E_set_GDE_Isoamylase_N"/>
    <property type="match status" value="1"/>
</dbReference>
<dbReference type="Pfam" id="PF00128">
    <property type="entry name" value="Alpha-amylase"/>
    <property type="match status" value="1"/>
</dbReference>
<accession>A0A970B6R8</accession>
<dbReference type="InterPro" id="IPR006047">
    <property type="entry name" value="GH13_cat_dom"/>
</dbReference>
<keyword evidence="3" id="KW-0326">Glycosidase</keyword>
<feature type="region of interest" description="Disordered" evidence="4">
    <location>
        <begin position="1"/>
        <end position="21"/>
    </location>
</feature>
<evidence type="ECO:0000256" key="1">
    <source>
        <dbReference type="ARBA" id="ARBA00008061"/>
    </source>
</evidence>
<dbReference type="Gene3D" id="2.60.40.10">
    <property type="entry name" value="Immunoglobulins"/>
    <property type="match status" value="1"/>
</dbReference>
<evidence type="ECO:0000256" key="3">
    <source>
        <dbReference type="ARBA" id="ARBA00023295"/>
    </source>
</evidence>
<dbReference type="Gene3D" id="2.60.40.1180">
    <property type="entry name" value="Golgi alpha-mannosidase II"/>
    <property type="match status" value="1"/>
</dbReference>
<organism evidence="6 7">
    <name type="scientific">Solimonas marina</name>
    <dbReference type="NCBI Taxonomy" id="2714601"/>
    <lineage>
        <taxon>Bacteria</taxon>
        <taxon>Pseudomonadati</taxon>
        <taxon>Pseudomonadota</taxon>
        <taxon>Gammaproteobacteria</taxon>
        <taxon>Nevskiales</taxon>
        <taxon>Nevskiaceae</taxon>
        <taxon>Solimonas</taxon>
    </lineage>
</organism>
<dbReference type="NCBIfam" id="TIGR02100">
    <property type="entry name" value="glgX_debranch"/>
    <property type="match status" value="1"/>
</dbReference>
<gene>
    <name evidence="6" type="primary">glgX</name>
    <name evidence="6" type="ORF">G7Y82_12345</name>
</gene>
<evidence type="ECO:0000256" key="2">
    <source>
        <dbReference type="ARBA" id="ARBA00022801"/>
    </source>
</evidence>
<dbReference type="InterPro" id="IPR004193">
    <property type="entry name" value="Glyco_hydro_13_N"/>
</dbReference>
<dbReference type="InterPro" id="IPR013780">
    <property type="entry name" value="Glyco_hydro_b"/>
</dbReference>
<dbReference type="GO" id="GO:0005980">
    <property type="term" value="P:glycogen catabolic process"/>
    <property type="evidence" value="ECO:0007669"/>
    <property type="project" value="InterPro"/>
</dbReference>
<dbReference type="AlphaFoldDB" id="A0A970B6R8"/>
<dbReference type="SUPFAM" id="SSF51011">
    <property type="entry name" value="Glycosyl hydrolase domain"/>
    <property type="match status" value="1"/>
</dbReference>
<dbReference type="CDD" id="cd11326">
    <property type="entry name" value="AmyAc_Glg_debranch"/>
    <property type="match status" value="1"/>
</dbReference>
<comment type="caution">
    <text evidence="6">The sequence shown here is derived from an EMBL/GenBank/DDBJ whole genome shotgun (WGS) entry which is preliminary data.</text>
</comment>
<comment type="similarity">
    <text evidence="1">Belongs to the glycosyl hydrolase 13 family.</text>
</comment>
<dbReference type="Pfam" id="PF02922">
    <property type="entry name" value="CBM_48"/>
    <property type="match status" value="1"/>
</dbReference>